<feature type="compositionally biased region" description="Low complexity" evidence="1">
    <location>
        <begin position="43"/>
        <end position="70"/>
    </location>
</feature>
<proteinExistence type="predicted"/>
<dbReference type="EMBL" id="HBDY01006164">
    <property type="protein sequence ID" value="CAD8235282.1"/>
    <property type="molecule type" value="Transcribed_RNA"/>
</dbReference>
<feature type="region of interest" description="Disordered" evidence="1">
    <location>
        <begin position="1"/>
        <end position="103"/>
    </location>
</feature>
<feature type="compositionally biased region" description="Low complexity" evidence="1">
    <location>
        <begin position="87"/>
        <end position="103"/>
    </location>
</feature>
<sequence length="354" mass="37683">MATAATSVALVASSTRRARRPRWTSCPTRCGASPFGGGEIPPAGGSAFGSATTKTSGSASPFGGAGSSSATDPFATGTRDRKPTNETSSPARPSSSSSSSSTSVSYRAWDDVEVYEVPDDLRRAGSSRVEEHVTFYGLDELFPGSGLGETFNASAAFRTAIRAAMREDMFVPDPSKRDKINTAISSLGCSVMVNWKRSKSGYAALTKVFESNGVRGVTGEAFILALGGLCGTESHGSLIDITGTGRRKERHSWHQDSGLDRRTVMLGFPPSDGFDGVGVFSHAAKLSHPLRRADGDDAEGAVIQWEDFDAGELPVEVIGRPEYRPGHEVMVYCDATHVHSAPDETNRESVWRFM</sequence>
<gene>
    <name evidence="2" type="ORF">MPUS1402_LOCUS4636</name>
</gene>
<feature type="compositionally biased region" description="Low complexity" evidence="1">
    <location>
        <begin position="1"/>
        <end position="15"/>
    </location>
</feature>
<evidence type="ECO:0000256" key="1">
    <source>
        <dbReference type="SAM" id="MobiDB-lite"/>
    </source>
</evidence>
<accession>A0A7R9THL9</accession>
<evidence type="ECO:0000313" key="2">
    <source>
        <dbReference type="EMBL" id="CAD8235282.1"/>
    </source>
</evidence>
<organism evidence="2">
    <name type="scientific">Micromonas pusilla</name>
    <name type="common">Picoplanktonic green alga</name>
    <name type="synonym">Chromulina pusilla</name>
    <dbReference type="NCBI Taxonomy" id="38833"/>
    <lineage>
        <taxon>Eukaryota</taxon>
        <taxon>Viridiplantae</taxon>
        <taxon>Chlorophyta</taxon>
        <taxon>Mamiellophyceae</taxon>
        <taxon>Mamiellales</taxon>
        <taxon>Mamiellaceae</taxon>
        <taxon>Micromonas</taxon>
    </lineage>
</organism>
<dbReference type="AlphaFoldDB" id="A0A7R9THL9"/>
<reference evidence="2" key="1">
    <citation type="submission" date="2021-01" db="EMBL/GenBank/DDBJ databases">
        <authorList>
            <person name="Corre E."/>
            <person name="Pelletier E."/>
            <person name="Niang G."/>
            <person name="Scheremetjew M."/>
            <person name="Finn R."/>
            <person name="Kale V."/>
            <person name="Holt S."/>
            <person name="Cochrane G."/>
            <person name="Meng A."/>
            <person name="Brown T."/>
            <person name="Cohen L."/>
        </authorList>
    </citation>
    <scope>NUCLEOTIDE SEQUENCE</scope>
    <source>
        <strain evidence="2">RCC1614</strain>
    </source>
</reference>
<name>A0A7R9THL9_MICPS</name>
<protein>
    <submittedName>
        <fullName evidence="2">Uncharacterized protein</fullName>
    </submittedName>
</protein>